<accession>A0AAV1TH20</accession>
<dbReference type="EMBL" id="CAKLBY020000047">
    <property type="protein sequence ID" value="CAK7918822.1"/>
    <property type="molecule type" value="Genomic_DNA"/>
</dbReference>
<dbReference type="Proteomes" id="UP001162060">
    <property type="component" value="Unassembled WGS sequence"/>
</dbReference>
<dbReference type="AlphaFoldDB" id="A0AAV1TH20"/>
<evidence type="ECO:0000313" key="2">
    <source>
        <dbReference type="Proteomes" id="UP001162060"/>
    </source>
</evidence>
<gene>
    <name evidence="1" type="ORF">PM001_LOCUS5872</name>
</gene>
<protein>
    <submittedName>
        <fullName evidence="1">Uncharacterized protein</fullName>
    </submittedName>
</protein>
<comment type="caution">
    <text evidence="1">The sequence shown here is derived from an EMBL/GenBank/DDBJ whole genome shotgun (WGS) entry which is preliminary data.</text>
</comment>
<reference evidence="1" key="1">
    <citation type="submission" date="2024-01" db="EMBL/GenBank/DDBJ databases">
        <authorList>
            <person name="Webb A."/>
        </authorList>
    </citation>
    <scope>NUCLEOTIDE SEQUENCE</scope>
    <source>
        <strain evidence="1">Pm1</strain>
    </source>
</reference>
<evidence type="ECO:0000313" key="1">
    <source>
        <dbReference type="EMBL" id="CAK7918822.1"/>
    </source>
</evidence>
<sequence length="101" mass="11075">MRLAKKGLLEHLDAMKAPEEGDASVNLESQRHEGLRDCVHNDQHKSSVNGAHGRDNGKSMGHTEAFFCGKVCTIVCSCGGNYRVQLAKEELMVTPEFDECA</sequence>
<proteinExistence type="predicted"/>
<name>A0AAV1TH20_9STRA</name>
<organism evidence="1 2">
    <name type="scientific">Peronospora matthiolae</name>
    <dbReference type="NCBI Taxonomy" id="2874970"/>
    <lineage>
        <taxon>Eukaryota</taxon>
        <taxon>Sar</taxon>
        <taxon>Stramenopiles</taxon>
        <taxon>Oomycota</taxon>
        <taxon>Peronosporomycetes</taxon>
        <taxon>Peronosporales</taxon>
        <taxon>Peronosporaceae</taxon>
        <taxon>Peronospora</taxon>
    </lineage>
</organism>